<gene>
    <name evidence="5" type="ORF">IPN75_14540</name>
</gene>
<evidence type="ECO:0000256" key="1">
    <source>
        <dbReference type="ARBA" id="ARBA00022630"/>
    </source>
</evidence>
<dbReference type="InterPro" id="IPR000415">
    <property type="entry name" value="Nitroreductase-like"/>
</dbReference>
<dbReference type="InterPro" id="IPR050627">
    <property type="entry name" value="Nitroreductase/BluB"/>
</dbReference>
<dbReference type="Gene3D" id="3.40.109.10">
    <property type="entry name" value="NADH Oxidase"/>
    <property type="match status" value="1"/>
</dbReference>
<evidence type="ECO:0000313" key="6">
    <source>
        <dbReference type="Proteomes" id="UP000808146"/>
    </source>
</evidence>
<keyword evidence="2" id="KW-0288">FMN</keyword>
<sequence>MTATTPAAAVLSDIIRARRSVRDFLPDPIPPDLLDAVLADAKWSPSWSNTQPYRIAIASGDLAQRLKGELCERFDLAMKAQQGGLWGKLKLLATRKGLPDGDFATNFAYPADLQPRRRATGHGLYELLGIARHDNAARNRQMRRNFEFFGAPTVIFVFAHQGLREFSILDAGIFLQTLMLSAQAHGLATCAQGALATWAGPVRESFAIPGHYRLICGLSIGFASGKPINSFNPGRSEVPELLIPTR</sequence>
<protein>
    <submittedName>
        <fullName evidence="5">Nitroreductase</fullName>
    </submittedName>
</protein>
<dbReference type="InterPro" id="IPR029479">
    <property type="entry name" value="Nitroreductase"/>
</dbReference>
<keyword evidence="3" id="KW-0560">Oxidoreductase</keyword>
<evidence type="ECO:0000313" key="5">
    <source>
        <dbReference type="EMBL" id="MBK8891495.1"/>
    </source>
</evidence>
<dbReference type="EMBL" id="JADKBR010000017">
    <property type="protein sequence ID" value="MBK8891495.1"/>
    <property type="molecule type" value="Genomic_DNA"/>
</dbReference>
<feature type="domain" description="Nitroreductase" evidence="4">
    <location>
        <begin position="15"/>
        <end position="221"/>
    </location>
</feature>
<dbReference type="SUPFAM" id="SSF55469">
    <property type="entry name" value="FMN-dependent nitroreductase-like"/>
    <property type="match status" value="1"/>
</dbReference>
<evidence type="ECO:0000259" key="4">
    <source>
        <dbReference type="Pfam" id="PF00881"/>
    </source>
</evidence>
<dbReference type="PANTHER" id="PTHR23026">
    <property type="entry name" value="NADPH NITROREDUCTASE"/>
    <property type="match status" value="1"/>
</dbReference>
<dbReference type="AlphaFoldDB" id="A0A9D7LT10"/>
<evidence type="ECO:0000256" key="3">
    <source>
        <dbReference type="ARBA" id="ARBA00023002"/>
    </source>
</evidence>
<dbReference type="CDD" id="cd02136">
    <property type="entry name" value="PnbA_NfnB-like"/>
    <property type="match status" value="1"/>
</dbReference>
<dbReference type="Pfam" id="PF00881">
    <property type="entry name" value="Nitroreductase"/>
    <property type="match status" value="1"/>
</dbReference>
<dbReference type="PANTHER" id="PTHR23026:SF90">
    <property type="entry name" value="IODOTYROSINE DEIODINASE 1"/>
    <property type="match status" value="1"/>
</dbReference>
<proteinExistence type="predicted"/>
<name>A0A9D7LT10_9RHOO</name>
<keyword evidence="1" id="KW-0285">Flavoprotein</keyword>
<accession>A0A9D7LT10</accession>
<dbReference type="Proteomes" id="UP000808146">
    <property type="component" value="Unassembled WGS sequence"/>
</dbReference>
<reference evidence="5" key="1">
    <citation type="submission" date="2020-10" db="EMBL/GenBank/DDBJ databases">
        <title>Connecting structure to function with the recovery of over 1000 high-quality activated sludge metagenome-assembled genomes encoding full-length rRNA genes using long-read sequencing.</title>
        <authorList>
            <person name="Singleton C.M."/>
            <person name="Petriglieri F."/>
            <person name="Kristensen J.M."/>
            <person name="Kirkegaard R.H."/>
            <person name="Michaelsen T.Y."/>
            <person name="Andersen M.H."/>
            <person name="Karst S.M."/>
            <person name="Dueholm M.S."/>
            <person name="Nielsen P.H."/>
            <person name="Albertsen M."/>
        </authorList>
    </citation>
    <scope>NUCLEOTIDE SEQUENCE</scope>
    <source>
        <strain evidence="5">OdNE_18-Q3-R46-58_BAT3C.305</strain>
    </source>
</reference>
<dbReference type="GO" id="GO:0016491">
    <property type="term" value="F:oxidoreductase activity"/>
    <property type="evidence" value="ECO:0007669"/>
    <property type="project" value="UniProtKB-KW"/>
</dbReference>
<comment type="caution">
    <text evidence="5">The sequence shown here is derived from an EMBL/GenBank/DDBJ whole genome shotgun (WGS) entry which is preliminary data.</text>
</comment>
<organism evidence="5 6">
    <name type="scientific">Candidatus Dechloromonas phosphorivorans</name>
    <dbReference type="NCBI Taxonomy" id="2899244"/>
    <lineage>
        <taxon>Bacteria</taxon>
        <taxon>Pseudomonadati</taxon>
        <taxon>Pseudomonadota</taxon>
        <taxon>Betaproteobacteria</taxon>
        <taxon>Rhodocyclales</taxon>
        <taxon>Azonexaceae</taxon>
        <taxon>Dechloromonas</taxon>
    </lineage>
</organism>
<evidence type="ECO:0000256" key="2">
    <source>
        <dbReference type="ARBA" id="ARBA00022643"/>
    </source>
</evidence>